<dbReference type="InterPro" id="IPR027417">
    <property type="entry name" value="P-loop_NTPase"/>
</dbReference>
<proteinExistence type="predicted"/>
<name>A0A5D0CXI7_9BACL</name>
<evidence type="ECO:0000313" key="2">
    <source>
        <dbReference type="Proteomes" id="UP000325218"/>
    </source>
</evidence>
<dbReference type="Proteomes" id="UP000325218">
    <property type="component" value="Unassembled WGS sequence"/>
</dbReference>
<accession>A0A5D0CXI7</accession>
<keyword evidence="2" id="KW-1185">Reference proteome</keyword>
<organism evidence="1 2">
    <name type="scientific">Paenibacillus faecis</name>
    <dbReference type="NCBI Taxonomy" id="862114"/>
    <lineage>
        <taxon>Bacteria</taxon>
        <taxon>Bacillati</taxon>
        <taxon>Bacillota</taxon>
        <taxon>Bacilli</taxon>
        <taxon>Bacillales</taxon>
        <taxon>Paenibacillaceae</taxon>
        <taxon>Paenibacillus</taxon>
    </lineage>
</organism>
<dbReference type="AlphaFoldDB" id="A0A5D0CXI7"/>
<sequence length="183" mass="20585">MEGTNVDNIIFIGGIHGVGKTTLCNKLSHQLQLESHSASKIISNMKKQNLPSNKLIPNININQAFLIEGLNQLETEKHWMILDGHFCLLDGKKNISKISEAVFKVIKPAALIVITDSVKNIASRLKNRDDEEYDLKFLKQFQNEETAYARHIAKKFSIPIYIFNSSDESSSSLIQFITNLGVI</sequence>
<evidence type="ECO:0000313" key="1">
    <source>
        <dbReference type="EMBL" id="TYA14691.1"/>
    </source>
</evidence>
<dbReference type="OrthoDB" id="1850524at2"/>
<dbReference type="EMBL" id="VSDO01000001">
    <property type="protein sequence ID" value="TYA14691.1"/>
    <property type="molecule type" value="Genomic_DNA"/>
</dbReference>
<comment type="caution">
    <text evidence="1">The sequence shown here is derived from an EMBL/GenBank/DDBJ whole genome shotgun (WGS) entry which is preliminary data.</text>
</comment>
<protein>
    <submittedName>
        <fullName evidence="1">AAA family ATPase</fullName>
    </submittedName>
</protein>
<gene>
    <name evidence="1" type="ORF">FRY98_03135</name>
</gene>
<dbReference type="SUPFAM" id="SSF52540">
    <property type="entry name" value="P-loop containing nucleoside triphosphate hydrolases"/>
    <property type="match status" value="1"/>
</dbReference>
<dbReference type="Gene3D" id="3.40.50.300">
    <property type="entry name" value="P-loop containing nucleotide triphosphate hydrolases"/>
    <property type="match status" value="1"/>
</dbReference>
<reference evidence="1 2" key="1">
    <citation type="submission" date="2019-08" db="EMBL/GenBank/DDBJ databases">
        <title>Genome sequencing of Paenibacillus faecis DSM 23593(T).</title>
        <authorList>
            <person name="Kook J.-K."/>
            <person name="Park S.-N."/>
            <person name="Lim Y.K."/>
        </authorList>
    </citation>
    <scope>NUCLEOTIDE SEQUENCE [LARGE SCALE GENOMIC DNA]</scope>
    <source>
        <strain evidence="1 2">DSM 23593</strain>
    </source>
</reference>
<dbReference type="Pfam" id="PF13207">
    <property type="entry name" value="AAA_17"/>
    <property type="match status" value="1"/>
</dbReference>